<dbReference type="Proteomes" id="UP000002526">
    <property type="component" value="Chromosome"/>
</dbReference>
<reference evidence="2" key="1">
    <citation type="journal article" date="2002" name="DNA Res.">
        <title>Complete genomic sequence of nitrogen-fixing symbiotic bacterium Bradyrhizobium japonicum USDA110.</title>
        <authorList>
            <person name="Kaneko T."/>
            <person name="Nakamura Y."/>
            <person name="Sato S."/>
            <person name="Minamisawa K."/>
            <person name="Uchiumi T."/>
            <person name="Sasamoto S."/>
            <person name="Watanabe A."/>
            <person name="Idesawa K."/>
            <person name="Iriguchi M."/>
            <person name="Kawashima K."/>
            <person name="Kohara M."/>
            <person name="Matsumoto M."/>
            <person name="Shimpo S."/>
            <person name="Tsuruoka H."/>
            <person name="Wada T."/>
            <person name="Yamada M."/>
            <person name="Tabata S."/>
        </authorList>
    </citation>
    <scope>NUCLEOTIDE SEQUENCE [LARGE SCALE GENOMIC DNA]</scope>
    <source>
        <strain evidence="2">JCM 10833 / BCRC 13528 / IAM 13628 / NBRC 14792 / USDA 110</strain>
    </source>
</reference>
<keyword evidence="2" id="KW-1185">Reference proteome</keyword>
<dbReference type="EnsemblBacteria" id="BAC51366">
    <property type="protein sequence ID" value="BAC51366"/>
    <property type="gene ID" value="BAC51366"/>
</dbReference>
<name>Q89H93_BRADU</name>
<dbReference type="EMBL" id="BA000040">
    <property type="protein sequence ID" value="BAC51366.1"/>
    <property type="molecule type" value="Genomic_DNA"/>
</dbReference>
<protein>
    <submittedName>
        <fullName evidence="1">Bsl6101 protein</fullName>
    </submittedName>
</protein>
<dbReference type="InParanoid" id="Q89H93"/>
<evidence type="ECO:0000313" key="2">
    <source>
        <dbReference type="Proteomes" id="UP000002526"/>
    </source>
</evidence>
<dbReference type="AlphaFoldDB" id="Q89H93"/>
<dbReference type="OrthoDB" id="9984457at2"/>
<accession>Q89H93</accession>
<proteinExistence type="predicted"/>
<dbReference type="HOGENOM" id="CLU_2732021_0_0_5"/>
<gene>
    <name evidence="1" type="ordered locus">bsl6101</name>
</gene>
<evidence type="ECO:0000313" key="1">
    <source>
        <dbReference type="EMBL" id="BAC51366.1"/>
    </source>
</evidence>
<sequence>MIVDPSGKTLAEWHHRQKLVLPAQDAVQRGFFVLMPGRTAIGDKNGVLHEILHNRDLESSKSFLIQGAVRL</sequence>
<dbReference type="KEGG" id="bja:bsl6101"/>
<organism evidence="1 2">
    <name type="scientific">Bradyrhizobium diazoefficiens (strain JCM 10833 / BCRC 13528 / IAM 13628 / NBRC 14792 / USDA 110)</name>
    <dbReference type="NCBI Taxonomy" id="224911"/>
    <lineage>
        <taxon>Bacteria</taxon>
        <taxon>Pseudomonadati</taxon>
        <taxon>Pseudomonadota</taxon>
        <taxon>Alphaproteobacteria</taxon>
        <taxon>Hyphomicrobiales</taxon>
        <taxon>Nitrobacteraceae</taxon>
        <taxon>Bradyrhizobium</taxon>
    </lineage>
</organism>